<evidence type="ECO:0000313" key="2">
    <source>
        <dbReference type="EMBL" id="EME41597.1"/>
    </source>
</evidence>
<feature type="compositionally biased region" description="Basic and acidic residues" evidence="1">
    <location>
        <begin position="137"/>
        <end position="146"/>
    </location>
</feature>
<reference evidence="3" key="1">
    <citation type="journal article" date="2012" name="PLoS Genet.">
        <title>The genomes of the fungal plant pathogens Cladosporium fulvum and Dothistroma septosporum reveal adaptation to different hosts and lifestyles but also signatures of common ancestry.</title>
        <authorList>
            <person name="de Wit P.J.G.M."/>
            <person name="van der Burgt A."/>
            <person name="Oekmen B."/>
            <person name="Stergiopoulos I."/>
            <person name="Abd-Elsalam K.A."/>
            <person name="Aerts A.L."/>
            <person name="Bahkali A.H."/>
            <person name="Beenen H.G."/>
            <person name="Chettri P."/>
            <person name="Cox M.P."/>
            <person name="Datema E."/>
            <person name="de Vries R.P."/>
            <person name="Dhillon B."/>
            <person name="Ganley A.R."/>
            <person name="Griffiths S.A."/>
            <person name="Guo Y."/>
            <person name="Hamelin R.C."/>
            <person name="Henrissat B."/>
            <person name="Kabir M.S."/>
            <person name="Jashni M.K."/>
            <person name="Kema G."/>
            <person name="Klaubauf S."/>
            <person name="Lapidus A."/>
            <person name="Levasseur A."/>
            <person name="Lindquist E."/>
            <person name="Mehrabi R."/>
            <person name="Ohm R.A."/>
            <person name="Owen T.J."/>
            <person name="Salamov A."/>
            <person name="Schwelm A."/>
            <person name="Schijlen E."/>
            <person name="Sun H."/>
            <person name="van den Burg H.A."/>
            <person name="van Ham R.C.H.J."/>
            <person name="Zhang S."/>
            <person name="Goodwin S.B."/>
            <person name="Grigoriev I.V."/>
            <person name="Collemare J."/>
            <person name="Bradshaw R.E."/>
        </authorList>
    </citation>
    <scope>NUCLEOTIDE SEQUENCE [LARGE SCALE GENOMIC DNA]</scope>
    <source>
        <strain evidence="3">NZE10 / CBS 128990</strain>
    </source>
</reference>
<proteinExistence type="predicted"/>
<dbReference type="OrthoDB" id="3650819at2759"/>
<evidence type="ECO:0000313" key="3">
    <source>
        <dbReference type="Proteomes" id="UP000016933"/>
    </source>
</evidence>
<dbReference type="HOGENOM" id="CLU_826461_0_0_1"/>
<name>N1PGU6_DOTSN</name>
<dbReference type="STRING" id="675120.N1PGU6"/>
<feature type="compositionally biased region" description="Basic and acidic residues" evidence="1">
    <location>
        <begin position="170"/>
        <end position="181"/>
    </location>
</feature>
<accession>N1PGU6</accession>
<organism evidence="2 3">
    <name type="scientific">Dothistroma septosporum (strain NZE10 / CBS 128990)</name>
    <name type="common">Red band needle blight fungus</name>
    <name type="synonym">Mycosphaerella pini</name>
    <dbReference type="NCBI Taxonomy" id="675120"/>
    <lineage>
        <taxon>Eukaryota</taxon>
        <taxon>Fungi</taxon>
        <taxon>Dikarya</taxon>
        <taxon>Ascomycota</taxon>
        <taxon>Pezizomycotina</taxon>
        <taxon>Dothideomycetes</taxon>
        <taxon>Dothideomycetidae</taxon>
        <taxon>Mycosphaerellales</taxon>
        <taxon>Mycosphaerellaceae</taxon>
        <taxon>Dothistroma</taxon>
    </lineage>
</organism>
<feature type="compositionally biased region" description="Low complexity" evidence="1">
    <location>
        <begin position="214"/>
        <end position="234"/>
    </location>
</feature>
<dbReference type="AlphaFoldDB" id="N1PGU6"/>
<dbReference type="EMBL" id="KB446542">
    <property type="protein sequence ID" value="EME41597.1"/>
    <property type="molecule type" value="Genomic_DNA"/>
</dbReference>
<keyword evidence="3" id="KW-1185">Reference proteome</keyword>
<reference evidence="2 3" key="2">
    <citation type="journal article" date="2012" name="PLoS Pathog.">
        <title>Diverse lifestyles and strategies of plant pathogenesis encoded in the genomes of eighteen Dothideomycetes fungi.</title>
        <authorList>
            <person name="Ohm R.A."/>
            <person name="Feau N."/>
            <person name="Henrissat B."/>
            <person name="Schoch C.L."/>
            <person name="Horwitz B.A."/>
            <person name="Barry K.W."/>
            <person name="Condon B.J."/>
            <person name="Copeland A.C."/>
            <person name="Dhillon B."/>
            <person name="Glaser F."/>
            <person name="Hesse C.N."/>
            <person name="Kosti I."/>
            <person name="LaButti K."/>
            <person name="Lindquist E.A."/>
            <person name="Lucas S."/>
            <person name="Salamov A.A."/>
            <person name="Bradshaw R.E."/>
            <person name="Ciuffetti L."/>
            <person name="Hamelin R.C."/>
            <person name="Kema G.H.J."/>
            <person name="Lawrence C."/>
            <person name="Scott J.A."/>
            <person name="Spatafora J.W."/>
            <person name="Turgeon B.G."/>
            <person name="de Wit P.J.G.M."/>
            <person name="Zhong S."/>
            <person name="Goodwin S.B."/>
            <person name="Grigoriev I.V."/>
        </authorList>
    </citation>
    <scope>NUCLEOTIDE SEQUENCE [LARGE SCALE GENOMIC DNA]</scope>
    <source>
        <strain evidence="3">NZE10 / CBS 128990</strain>
    </source>
</reference>
<sequence>MDDHSKLAAAQDRCGTMKHILLGCIDDRRRLRAELHDRRDKLEFLDELCRGPQCDAWVNEHRRTLDHFEDMRKVYCATHARIRRLDEAVRVAEADLVEMESRLRRQQECQGGSATHHHHRRPTSSSGRGNGPPYSSRAEKSERGSAREAYTGTDSSYRSRRSSMPRHTQPRYEYHAPDEGRSSTSRRPSMPQPRCEYRRPDDHYFNHEHSIHGTPDTSSRSSATPPRAAGASRTSPLPFPPSQQTIRSWRQCVDDCFADYSKIQEFPHPPVVKDKDREKNLNVIFSTLRGYDLKRERLRWHPDRFSACCKDKQEEWKEVAKSIFVVMNRATEERER</sequence>
<feature type="compositionally biased region" description="Basic and acidic residues" evidence="1">
    <location>
        <begin position="195"/>
        <end position="211"/>
    </location>
</feature>
<gene>
    <name evidence="2" type="ORF">DOTSEDRAFT_36967</name>
</gene>
<dbReference type="Proteomes" id="UP000016933">
    <property type="component" value="Unassembled WGS sequence"/>
</dbReference>
<evidence type="ECO:0000256" key="1">
    <source>
        <dbReference type="SAM" id="MobiDB-lite"/>
    </source>
</evidence>
<feature type="region of interest" description="Disordered" evidence="1">
    <location>
        <begin position="103"/>
        <end position="243"/>
    </location>
</feature>
<protein>
    <submittedName>
        <fullName evidence="2">Uncharacterized protein</fullName>
    </submittedName>
</protein>